<gene>
    <name evidence="2" type="ordered locus">Os06g0699850</name>
    <name evidence="2" type="ORF">OSNPB_060699850</name>
</gene>
<reference evidence="2 3" key="2">
    <citation type="journal article" date="2013" name="Plant Cell Physiol.">
        <title>Rice Annotation Project Database (RAP-DB): an integrative and interactive database for rice genomics.</title>
        <authorList>
            <person name="Sakai H."/>
            <person name="Lee S.S."/>
            <person name="Tanaka T."/>
            <person name="Numa H."/>
            <person name="Kim J."/>
            <person name="Kawahara Y."/>
            <person name="Wakimoto H."/>
            <person name="Yang C.C."/>
            <person name="Iwamoto M."/>
            <person name="Abe T."/>
            <person name="Yamada Y."/>
            <person name="Muto A."/>
            <person name="Inokuchi H."/>
            <person name="Ikemura T."/>
            <person name="Matsumoto T."/>
            <person name="Sasaki T."/>
            <person name="Itoh T."/>
        </authorList>
    </citation>
    <scope>NUCLEOTIDE SEQUENCE [LARGE SCALE GENOMIC DNA]</scope>
    <source>
        <strain evidence="3">cv. Nipponbare</strain>
    </source>
</reference>
<organism evidence="2 3">
    <name type="scientific">Oryza sativa subsp. japonica</name>
    <name type="common">Rice</name>
    <dbReference type="NCBI Taxonomy" id="39947"/>
    <lineage>
        <taxon>Eukaryota</taxon>
        <taxon>Viridiplantae</taxon>
        <taxon>Streptophyta</taxon>
        <taxon>Embryophyta</taxon>
        <taxon>Tracheophyta</taxon>
        <taxon>Spermatophyta</taxon>
        <taxon>Magnoliopsida</taxon>
        <taxon>Liliopsida</taxon>
        <taxon>Poales</taxon>
        <taxon>Poaceae</taxon>
        <taxon>BOP clade</taxon>
        <taxon>Oryzoideae</taxon>
        <taxon>Oryzeae</taxon>
        <taxon>Oryzinae</taxon>
        <taxon>Oryza</taxon>
        <taxon>Oryza sativa</taxon>
    </lineage>
</organism>
<dbReference type="Gramene" id="Os06t0699850-00">
    <property type="protein sequence ID" value="Os06t0699850-00"/>
    <property type="gene ID" value="Os06g0699850"/>
</dbReference>
<dbReference type="Proteomes" id="UP000059680">
    <property type="component" value="Chromosome 6"/>
</dbReference>
<proteinExistence type="predicted"/>
<feature type="non-terminal residue" evidence="2">
    <location>
        <position position="120"/>
    </location>
</feature>
<feature type="region of interest" description="Disordered" evidence="1">
    <location>
        <begin position="1"/>
        <end position="31"/>
    </location>
</feature>
<sequence length="120" mass="12522">AGEGVDAVGHVGERAGAGRGGDDLCGDGDGNRVSTRGRERWIGRRRRGGRRGGEGGVLERWRSLGGRSTWLVALTTATSRSLECARARPTVVESLIAPHALRQLFCTDVVPIVSSSAAAG</sequence>
<dbReference type="InParanoid" id="A0A0P0X0G2"/>
<reference evidence="3" key="1">
    <citation type="journal article" date="2005" name="Nature">
        <title>The map-based sequence of the rice genome.</title>
        <authorList>
            <consortium name="International rice genome sequencing project (IRGSP)"/>
            <person name="Matsumoto T."/>
            <person name="Wu J."/>
            <person name="Kanamori H."/>
            <person name="Katayose Y."/>
            <person name="Fujisawa M."/>
            <person name="Namiki N."/>
            <person name="Mizuno H."/>
            <person name="Yamamoto K."/>
            <person name="Antonio B.A."/>
            <person name="Baba T."/>
            <person name="Sakata K."/>
            <person name="Nagamura Y."/>
            <person name="Aoki H."/>
            <person name="Arikawa K."/>
            <person name="Arita K."/>
            <person name="Bito T."/>
            <person name="Chiden Y."/>
            <person name="Fujitsuka N."/>
            <person name="Fukunaka R."/>
            <person name="Hamada M."/>
            <person name="Harada C."/>
            <person name="Hayashi A."/>
            <person name="Hijishita S."/>
            <person name="Honda M."/>
            <person name="Hosokawa S."/>
            <person name="Ichikawa Y."/>
            <person name="Idonuma A."/>
            <person name="Iijima M."/>
            <person name="Ikeda M."/>
            <person name="Ikeno M."/>
            <person name="Ito K."/>
            <person name="Ito S."/>
            <person name="Ito T."/>
            <person name="Ito Y."/>
            <person name="Ito Y."/>
            <person name="Iwabuchi A."/>
            <person name="Kamiya K."/>
            <person name="Karasawa W."/>
            <person name="Kurita K."/>
            <person name="Katagiri S."/>
            <person name="Kikuta A."/>
            <person name="Kobayashi H."/>
            <person name="Kobayashi N."/>
            <person name="Machita K."/>
            <person name="Maehara T."/>
            <person name="Masukawa M."/>
            <person name="Mizubayashi T."/>
            <person name="Mukai Y."/>
            <person name="Nagasaki H."/>
            <person name="Nagata Y."/>
            <person name="Naito S."/>
            <person name="Nakashima M."/>
            <person name="Nakama Y."/>
            <person name="Nakamichi Y."/>
            <person name="Nakamura M."/>
            <person name="Meguro A."/>
            <person name="Negishi M."/>
            <person name="Ohta I."/>
            <person name="Ohta T."/>
            <person name="Okamoto M."/>
            <person name="Ono N."/>
            <person name="Saji S."/>
            <person name="Sakaguchi M."/>
            <person name="Sakai K."/>
            <person name="Shibata M."/>
            <person name="Shimokawa T."/>
            <person name="Song J."/>
            <person name="Takazaki Y."/>
            <person name="Terasawa K."/>
            <person name="Tsugane M."/>
            <person name="Tsuji K."/>
            <person name="Ueda S."/>
            <person name="Waki K."/>
            <person name="Yamagata H."/>
            <person name="Yamamoto M."/>
            <person name="Yamamoto S."/>
            <person name="Yamane H."/>
            <person name="Yoshiki S."/>
            <person name="Yoshihara R."/>
            <person name="Yukawa K."/>
            <person name="Zhong H."/>
            <person name="Yano M."/>
            <person name="Yuan Q."/>
            <person name="Ouyang S."/>
            <person name="Liu J."/>
            <person name="Jones K.M."/>
            <person name="Gansberger K."/>
            <person name="Moffat K."/>
            <person name="Hill J."/>
            <person name="Bera J."/>
            <person name="Fadrosh D."/>
            <person name="Jin S."/>
            <person name="Johri S."/>
            <person name="Kim M."/>
            <person name="Overton L."/>
            <person name="Reardon M."/>
            <person name="Tsitrin T."/>
            <person name="Vuong H."/>
            <person name="Weaver B."/>
            <person name="Ciecko A."/>
            <person name="Tallon L."/>
            <person name="Jackson J."/>
            <person name="Pai G."/>
            <person name="Aken S.V."/>
            <person name="Utterback T."/>
            <person name="Reidmuller S."/>
            <person name="Feldblyum T."/>
            <person name="Hsiao J."/>
            <person name="Zismann V."/>
            <person name="Iobst S."/>
            <person name="de Vazeille A.R."/>
            <person name="Buell C.R."/>
            <person name="Ying K."/>
            <person name="Li Y."/>
            <person name="Lu T."/>
            <person name="Huang Y."/>
            <person name="Zhao Q."/>
            <person name="Feng Q."/>
            <person name="Zhang L."/>
            <person name="Zhu J."/>
            <person name="Weng Q."/>
            <person name="Mu J."/>
            <person name="Lu Y."/>
            <person name="Fan D."/>
            <person name="Liu Y."/>
            <person name="Guan J."/>
            <person name="Zhang Y."/>
            <person name="Yu S."/>
            <person name="Liu X."/>
            <person name="Zhang Y."/>
            <person name="Hong G."/>
            <person name="Han B."/>
            <person name="Choisne N."/>
            <person name="Demange N."/>
            <person name="Orjeda G."/>
            <person name="Samain S."/>
            <person name="Cattolico L."/>
            <person name="Pelletier E."/>
            <person name="Couloux A."/>
            <person name="Segurens B."/>
            <person name="Wincker P."/>
            <person name="D'Hont A."/>
            <person name="Scarpelli C."/>
            <person name="Weissenbach J."/>
            <person name="Salanoubat M."/>
            <person name="Quetier F."/>
            <person name="Yu Y."/>
            <person name="Kim H.R."/>
            <person name="Rambo T."/>
            <person name="Currie J."/>
            <person name="Collura K."/>
            <person name="Luo M."/>
            <person name="Yang T."/>
            <person name="Ammiraju J.S.S."/>
            <person name="Engler F."/>
            <person name="Soderlund C."/>
            <person name="Wing R.A."/>
            <person name="Palmer L.E."/>
            <person name="de la Bastide M."/>
            <person name="Spiegel L."/>
            <person name="Nascimento L."/>
            <person name="Zutavern T."/>
            <person name="O'Shaughnessy A."/>
            <person name="Dike S."/>
            <person name="Dedhia N."/>
            <person name="Preston R."/>
            <person name="Balija V."/>
            <person name="McCombie W.R."/>
            <person name="Chow T."/>
            <person name="Chen H."/>
            <person name="Chung M."/>
            <person name="Chen C."/>
            <person name="Shaw J."/>
            <person name="Wu H."/>
            <person name="Hsiao K."/>
            <person name="Chao Y."/>
            <person name="Chu M."/>
            <person name="Cheng C."/>
            <person name="Hour A."/>
            <person name="Lee P."/>
            <person name="Lin S."/>
            <person name="Lin Y."/>
            <person name="Liou J."/>
            <person name="Liu S."/>
            <person name="Hsing Y."/>
            <person name="Raghuvanshi S."/>
            <person name="Mohanty A."/>
            <person name="Bharti A.K."/>
            <person name="Gaur A."/>
            <person name="Gupta V."/>
            <person name="Kumar D."/>
            <person name="Ravi V."/>
            <person name="Vij S."/>
            <person name="Kapur A."/>
            <person name="Khurana P."/>
            <person name="Khurana P."/>
            <person name="Khurana J.P."/>
            <person name="Tyagi A.K."/>
            <person name="Gaikwad K."/>
            <person name="Singh A."/>
            <person name="Dalal V."/>
            <person name="Srivastava S."/>
            <person name="Dixit A."/>
            <person name="Pal A.K."/>
            <person name="Ghazi I.A."/>
            <person name="Yadav M."/>
            <person name="Pandit A."/>
            <person name="Bhargava A."/>
            <person name="Sureshbabu K."/>
            <person name="Batra K."/>
            <person name="Sharma T.R."/>
            <person name="Mohapatra T."/>
            <person name="Singh N.K."/>
            <person name="Messing J."/>
            <person name="Nelson A.B."/>
            <person name="Fuks G."/>
            <person name="Kavchok S."/>
            <person name="Keizer G."/>
            <person name="Linton E."/>
            <person name="Llaca V."/>
            <person name="Song R."/>
            <person name="Tanyolac B."/>
            <person name="Young S."/>
            <person name="Ho-Il K."/>
            <person name="Hahn J.H."/>
            <person name="Sangsakoo G."/>
            <person name="Vanavichit A."/>
            <person name="de Mattos Luiz.A.T."/>
            <person name="Zimmer P.D."/>
            <person name="Malone G."/>
            <person name="Dellagostin O."/>
            <person name="de Oliveira A.C."/>
            <person name="Bevan M."/>
            <person name="Bancroft I."/>
            <person name="Minx P."/>
            <person name="Cordum H."/>
            <person name="Wilson R."/>
            <person name="Cheng Z."/>
            <person name="Jin W."/>
            <person name="Jiang J."/>
            <person name="Leong S.A."/>
            <person name="Iwama H."/>
            <person name="Gojobori T."/>
            <person name="Itoh T."/>
            <person name="Niimura Y."/>
            <person name="Fujii Y."/>
            <person name="Habara T."/>
            <person name="Sakai H."/>
            <person name="Sato Y."/>
            <person name="Wilson G."/>
            <person name="Kumar K."/>
            <person name="McCouch S."/>
            <person name="Juretic N."/>
            <person name="Hoen D."/>
            <person name="Wright S."/>
            <person name="Bruskiewich R."/>
            <person name="Bureau T."/>
            <person name="Miyao A."/>
            <person name="Hirochika H."/>
            <person name="Nishikawa T."/>
            <person name="Kadowaki K."/>
            <person name="Sugiura M."/>
            <person name="Burr B."/>
            <person name="Sasaki T."/>
        </authorList>
    </citation>
    <scope>NUCLEOTIDE SEQUENCE [LARGE SCALE GENOMIC DNA]</scope>
    <source>
        <strain evidence="3">cv. Nipponbare</strain>
    </source>
</reference>
<feature type="non-terminal residue" evidence="2">
    <location>
        <position position="1"/>
    </location>
</feature>
<dbReference type="EMBL" id="AP014962">
    <property type="protein sequence ID" value="BAS99331.1"/>
    <property type="molecule type" value="Genomic_DNA"/>
</dbReference>
<protein>
    <submittedName>
        <fullName evidence="2">Os06g0699850 protein</fullName>
    </submittedName>
</protein>
<dbReference type="PaxDb" id="39947-A0A0P0X0G2"/>
<evidence type="ECO:0000313" key="2">
    <source>
        <dbReference type="EMBL" id="BAS99331.1"/>
    </source>
</evidence>
<evidence type="ECO:0000313" key="3">
    <source>
        <dbReference type="Proteomes" id="UP000059680"/>
    </source>
</evidence>
<name>A0A0P0X0G2_ORYSJ</name>
<accession>A0A0P0X0G2</accession>
<dbReference type="AlphaFoldDB" id="A0A0P0X0G2"/>
<evidence type="ECO:0000256" key="1">
    <source>
        <dbReference type="SAM" id="MobiDB-lite"/>
    </source>
</evidence>
<keyword evidence="3" id="KW-1185">Reference proteome</keyword>
<reference evidence="2 3" key="3">
    <citation type="journal article" date="2013" name="Rice">
        <title>Improvement of the Oryza sativa Nipponbare reference genome using next generation sequence and optical map data.</title>
        <authorList>
            <person name="Kawahara Y."/>
            <person name="de la Bastide M."/>
            <person name="Hamilton J.P."/>
            <person name="Kanamori H."/>
            <person name="McCombie W.R."/>
            <person name="Ouyang S."/>
            <person name="Schwartz D.C."/>
            <person name="Tanaka T."/>
            <person name="Wu J."/>
            <person name="Zhou S."/>
            <person name="Childs K.L."/>
            <person name="Davidson R.M."/>
            <person name="Lin H."/>
            <person name="Quesada-Ocampo L."/>
            <person name="Vaillancourt B."/>
            <person name="Sakai H."/>
            <person name="Lee S.S."/>
            <person name="Kim J."/>
            <person name="Numa H."/>
            <person name="Itoh T."/>
            <person name="Buell C.R."/>
            <person name="Matsumoto T."/>
        </authorList>
    </citation>
    <scope>NUCLEOTIDE SEQUENCE [LARGE SCALE GENOMIC DNA]</scope>
    <source>
        <strain evidence="3">cv. Nipponbare</strain>
    </source>
</reference>